<dbReference type="CDD" id="cd10959">
    <property type="entry name" value="CE4_NodB_like_3"/>
    <property type="match status" value="1"/>
</dbReference>
<proteinExistence type="predicted"/>
<sequence length="468" mass="52627">MLQLLLWAFYFLSLYAFIPALISRVFGFRVFKRGRVASEIALTFDDGPDPEYTPQLLDLLARYQAKATFFVVGSHAEKHPELLRRMQDEGHVIGIHNYVHKTNWFMRPKTVRNQIELTSDVIREATGIRSAFYRPPWGIINMFDIAKRDRLQIILWSAIFGDWNAKLGAERLKQKMMQKMRPGEVLLLHDCGRTPGADPTAPANMLIALEAYLEEATKRGFRFVGIAEMIKLTEKTPKRSIAKKAMVGAWLLYEKAFHVVFRLKHVEGEHTPFHYRVIKYHGNSIKLADNGDLKSGDKIVELHFDNKMLSTIALQSSSPLATGIRLLREMDQALPALARTLADDPEVAGVRALYGVTMIHRGADRLGFQVEPLPDGLFARSTRIYLKVLTSVLTPKQRNARGKAKRDSILPHMLLMPIEQILSFAANGVHVSSNKSSAKLHQEVAAAKSAPSLETPDAGELDSNPSIV</sequence>
<comment type="caution">
    <text evidence="3">The sequence shown here is derived from an EMBL/GenBank/DDBJ whole genome shotgun (WGS) entry which is preliminary data.</text>
</comment>
<feature type="domain" description="NodB homology" evidence="2">
    <location>
        <begin position="38"/>
        <end position="224"/>
    </location>
</feature>
<evidence type="ECO:0000313" key="4">
    <source>
        <dbReference type="Proteomes" id="UP001157114"/>
    </source>
</evidence>
<accession>A0ABQ6GG42</accession>
<dbReference type="Gene3D" id="3.20.20.370">
    <property type="entry name" value="Glycoside hydrolase/deacetylase"/>
    <property type="match status" value="1"/>
</dbReference>
<organism evidence="3 4">
    <name type="scientific">Paenibacillus glycanilyticus</name>
    <dbReference type="NCBI Taxonomy" id="126569"/>
    <lineage>
        <taxon>Bacteria</taxon>
        <taxon>Bacillati</taxon>
        <taxon>Bacillota</taxon>
        <taxon>Bacilli</taxon>
        <taxon>Bacillales</taxon>
        <taxon>Paenibacillaceae</taxon>
        <taxon>Paenibacillus</taxon>
    </lineage>
</organism>
<dbReference type="EMBL" id="BSSQ01000015">
    <property type="protein sequence ID" value="GLX69450.1"/>
    <property type="molecule type" value="Genomic_DNA"/>
</dbReference>
<evidence type="ECO:0000259" key="2">
    <source>
        <dbReference type="PROSITE" id="PS51677"/>
    </source>
</evidence>
<dbReference type="InterPro" id="IPR050248">
    <property type="entry name" value="Polysacc_deacetylase_ArnD"/>
</dbReference>
<dbReference type="InterPro" id="IPR002509">
    <property type="entry name" value="NODB_dom"/>
</dbReference>
<dbReference type="InterPro" id="IPR011330">
    <property type="entry name" value="Glyco_hydro/deAcase_b/a-brl"/>
</dbReference>
<reference evidence="3 4" key="1">
    <citation type="submission" date="2023-03" db="EMBL/GenBank/DDBJ databases">
        <title>Draft genome sequence of the bacteria which degrade cell wall of Tricholomamatutake.</title>
        <authorList>
            <person name="Konishi Y."/>
            <person name="Fukuta Y."/>
            <person name="Shirasaka N."/>
        </authorList>
    </citation>
    <scope>NUCLEOTIDE SEQUENCE [LARGE SCALE GENOMIC DNA]</scope>
    <source>
        <strain evidence="4">mu1</strain>
    </source>
</reference>
<dbReference type="PROSITE" id="PS51677">
    <property type="entry name" value="NODB"/>
    <property type="match status" value="1"/>
</dbReference>
<feature type="region of interest" description="Disordered" evidence="1">
    <location>
        <begin position="442"/>
        <end position="468"/>
    </location>
</feature>
<name>A0ABQ6GG42_9BACL</name>
<dbReference type="SUPFAM" id="SSF88713">
    <property type="entry name" value="Glycoside hydrolase/deacetylase"/>
    <property type="match status" value="1"/>
</dbReference>
<evidence type="ECO:0000313" key="3">
    <source>
        <dbReference type="EMBL" id="GLX69450.1"/>
    </source>
</evidence>
<keyword evidence="4" id="KW-1185">Reference proteome</keyword>
<evidence type="ECO:0000256" key="1">
    <source>
        <dbReference type="SAM" id="MobiDB-lite"/>
    </source>
</evidence>
<dbReference type="PANTHER" id="PTHR10587">
    <property type="entry name" value="GLYCOSYL TRANSFERASE-RELATED"/>
    <property type="match status" value="1"/>
</dbReference>
<dbReference type="RefSeq" id="WP_284240235.1">
    <property type="nucleotide sequence ID" value="NZ_BSSQ01000015.1"/>
</dbReference>
<dbReference type="Pfam" id="PF22790">
    <property type="entry name" value="YkoP"/>
    <property type="match status" value="1"/>
</dbReference>
<dbReference type="Proteomes" id="UP001157114">
    <property type="component" value="Unassembled WGS sequence"/>
</dbReference>
<dbReference type="InterPro" id="IPR054467">
    <property type="entry name" value="YkoP-like_dom"/>
</dbReference>
<gene>
    <name evidence="3" type="ORF">MU1_37950</name>
</gene>
<dbReference type="Pfam" id="PF01522">
    <property type="entry name" value="Polysacc_deac_1"/>
    <property type="match status" value="1"/>
</dbReference>
<protein>
    <recommendedName>
        <fullName evidence="2">NodB homology domain-containing protein</fullName>
    </recommendedName>
</protein>